<name>M5U443_9BACT</name>
<evidence type="ECO:0000313" key="2">
    <source>
        <dbReference type="Proteomes" id="UP000011885"/>
    </source>
</evidence>
<dbReference type="AlphaFoldDB" id="M5U443"/>
<dbReference type="PATRIC" id="fig|1263870.3.peg.6267"/>
<sequence length="57" mass="6214">MNGQNIFAQSSGHGKVKDLAQASRINNTLRMAFTKVNRPEAAQVVLGSCRDPDTRGR</sequence>
<reference evidence="1 2" key="1">
    <citation type="journal article" date="2013" name="Mar. Genomics">
        <title>Expression of sulfatases in Rhodopirellula baltica and the diversity of sulfatases in the genus Rhodopirellula.</title>
        <authorList>
            <person name="Wegner C.E."/>
            <person name="Richter-Heitmann T."/>
            <person name="Klindworth A."/>
            <person name="Klockow C."/>
            <person name="Richter M."/>
            <person name="Achstetter T."/>
            <person name="Glockner F.O."/>
            <person name="Harder J."/>
        </authorList>
    </citation>
    <scope>NUCLEOTIDE SEQUENCE [LARGE SCALE GENOMIC DNA]</scope>
    <source>
        <strain evidence="1 2">SM41</strain>
    </source>
</reference>
<accession>M5U443</accession>
<keyword evidence="2" id="KW-1185">Reference proteome</keyword>
<evidence type="ECO:0000313" key="1">
    <source>
        <dbReference type="EMBL" id="EMI52641.1"/>
    </source>
</evidence>
<dbReference type="Proteomes" id="UP000011885">
    <property type="component" value="Unassembled WGS sequence"/>
</dbReference>
<dbReference type="EMBL" id="ANOH01000412">
    <property type="protein sequence ID" value="EMI52641.1"/>
    <property type="molecule type" value="Genomic_DNA"/>
</dbReference>
<proteinExistence type="predicted"/>
<gene>
    <name evidence="1" type="ORF">RSSM_05911</name>
</gene>
<organism evidence="1 2">
    <name type="scientific">Rhodopirellula sallentina SM41</name>
    <dbReference type="NCBI Taxonomy" id="1263870"/>
    <lineage>
        <taxon>Bacteria</taxon>
        <taxon>Pseudomonadati</taxon>
        <taxon>Planctomycetota</taxon>
        <taxon>Planctomycetia</taxon>
        <taxon>Pirellulales</taxon>
        <taxon>Pirellulaceae</taxon>
        <taxon>Rhodopirellula</taxon>
    </lineage>
</organism>
<comment type="caution">
    <text evidence="1">The sequence shown here is derived from an EMBL/GenBank/DDBJ whole genome shotgun (WGS) entry which is preliminary data.</text>
</comment>
<protein>
    <submittedName>
        <fullName evidence="1">Uncharacterized protein</fullName>
    </submittedName>
</protein>